<dbReference type="EMBL" id="JXTC01000035">
    <property type="protein sequence ID" value="PON96962.1"/>
    <property type="molecule type" value="Genomic_DNA"/>
</dbReference>
<sequence>MSSLCFQPRRKRRRLARLDSRPCLAQKPLAFESSQTDPGAFPLSVRISGLKSSNARGGGPRALVSQVFSMGDLSAGTGLMAVSTHFRHTLYFPEVHYVFSSFFFPCNIYMYI</sequence>
<evidence type="ECO:0000313" key="1">
    <source>
        <dbReference type="EMBL" id="PON96962.1"/>
    </source>
</evidence>
<protein>
    <submittedName>
        <fullName evidence="1">Uncharacterized protein</fullName>
    </submittedName>
</protein>
<comment type="caution">
    <text evidence="1">The sequence shown here is derived from an EMBL/GenBank/DDBJ whole genome shotgun (WGS) entry which is preliminary data.</text>
</comment>
<gene>
    <name evidence="1" type="ORF">TorRG33x02_073410</name>
</gene>
<dbReference type="AlphaFoldDB" id="A0A2P5FGR7"/>
<keyword evidence="2" id="KW-1185">Reference proteome</keyword>
<name>A0A2P5FGR7_TREOI</name>
<reference evidence="2" key="1">
    <citation type="submission" date="2016-06" db="EMBL/GenBank/DDBJ databases">
        <title>Parallel loss of symbiosis genes in relatives of nitrogen-fixing non-legume Parasponia.</title>
        <authorList>
            <person name="Van Velzen R."/>
            <person name="Holmer R."/>
            <person name="Bu F."/>
            <person name="Rutten L."/>
            <person name="Van Zeijl A."/>
            <person name="Liu W."/>
            <person name="Santuari L."/>
            <person name="Cao Q."/>
            <person name="Sharma T."/>
            <person name="Shen D."/>
            <person name="Roswanjaya Y."/>
            <person name="Wardhani T."/>
            <person name="Kalhor M.S."/>
            <person name="Jansen J."/>
            <person name="Van den Hoogen J."/>
            <person name="Gungor B."/>
            <person name="Hartog M."/>
            <person name="Hontelez J."/>
            <person name="Verver J."/>
            <person name="Yang W.-C."/>
            <person name="Schijlen E."/>
            <person name="Repin R."/>
            <person name="Schilthuizen M."/>
            <person name="Schranz E."/>
            <person name="Heidstra R."/>
            <person name="Miyata K."/>
            <person name="Fedorova E."/>
            <person name="Kohlen W."/>
            <person name="Bisseling T."/>
            <person name="Smit S."/>
            <person name="Geurts R."/>
        </authorList>
    </citation>
    <scope>NUCLEOTIDE SEQUENCE [LARGE SCALE GENOMIC DNA]</scope>
    <source>
        <strain evidence="2">cv. RG33-2</strain>
    </source>
</reference>
<dbReference type="InParanoid" id="A0A2P5FGR7"/>
<dbReference type="OrthoDB" id="10353961at2759"/>
<dbReference type="Proteomes" id="UP000237000">
    <property type="component" value="Unassembled WGS sequence"/>
</dbReference>
<evidence type="ECO:0000313" key="2">
    <source>
        <dbReference type="Proteomes" id="UP000237000"/>
    </source>
</evidence>
<organism evidence="1 2">
    <name type="scientific">Trema orientale</name>
    <name type="common">Charcoal tree</name>
    <name type="synonym">Celtis orientalis</name>
    <dbReference type="NCBI Taxonomy" id="63057"/>
    <lineage>
        <taxon>Eukaryota</taxon>
        <taxon>Viridiplantae</taxon>
        <taxon>Streptophyta</taxon>
        <taxon>Embryophyta</taxon>
        <taxon>Tracheophyta</taxon>
        <taxon>Spermatophyta</taxon>
        <taxon>Magnoliopsida</taxon>
        <taxon>eudicotyledons</taxon>
        <taxon>Gunneridae</taxon>
        <taxon>Pentapetalae</taxon>
        <taxon>rosids</taxon>
        <taxon>fabids</taxon>
        <taxon>Rosales</taxon>
        <taxon>Cannabaceae</taxon>
        <taxon>Trema</taxon>
    </lineage>
</organism>
<proteinExistence type="predicted"/>
<accession>A0A2P5FGR7</accession>